<proteinExistence type="predicted"/>
<keyword evidence="3" id="KW-1185">Reference proteome</keyword>
<evidence type="ECO:0000313" key="3">
    <source>
        <dbReference type="Proteomes" id="UP000006038"/>
    </source>
</evidence>
<sequence length="250" mass="28226">MAGVCVRGAELTWGRDDELDMQPGPSGIGLIFPGPSGIGLPFLGRLLSFARVGDDEWTWIPPHTFYDDCIYVDGHLYACTEGEVHVFDLSGPVVTMKTIIGKAPHYSFCDKMYIVRAPWGGLLNVWRLYGNNDDPDDPDARNTGEIKIFSIDATEKKRVEIKNLDGHALFLGLNQSLCLSTKEYRSLKENYTYFADDNDLWLFGFRENRRDIGLFDLKTNSREELVAPQLWSNFPAPVWITPSFAKILPV</sequence>
<protein>
    <recommendedName>
        <fullName evidence="1">KIB1-4 beta-propeller domain-containing protein</fullName>
    </recommendedName>
</protein>
<dbReference type="EnsemblPlants" id="OB11G23600.1">
    <property type="protein sequence ID" value="OB11G23600.1"/>
    <property type="gene ID" value="OB11G23600"/>
</dbReference>
<reference evidence="2" key="1">
    <citation type="journal article" date="2013" name="Nat. Commun.">
        <title>Whole-genome sequencing of Oryza brachyantha reveals mechanisms underlying Oryza genome evolution.</title>
        <authorList>
            <person name="Chen J."/>
            <person name="Huang Q."/>
            <person name="Gao D."/>
            <person name="Wang J."/>
            <person name="Lang Y."/>
            <person name="Liu T."/>
            <person name="Li B."/>
            <person name="Bai Z."/>
            <person name="Luis Goicoechea J."/>
            <person name="Liang C."/>
            <person name="Chen C."/>
            <person name="Zhang W."/>
            <person name="Sun S."/>
            <person name="Liao Y."/>
            <person name="Zhang X."/>
            <person name="Yang L."/>
            <person name="Song C."/>
            <person name="Wang M."/>
            <person name="Shi J."/>
            <person name="Liu G."/>
            <person name="Liu J."/>
            <person name="Zhou H."/>
            <person name="Zhou W."/>
            <person name="Yu Q."/>
            <person name="An N."/>
            <person name="Chen Y."/>
            <person name="Cai Q."/>
            <person name="Wang B."/>
            <person name="Liu B."/>
            <person name="Min J."/>
            <person name="Huang Y."/>
            <person name="Wu H."/>
            <person name="Li Z."/>
            <person name="Zhang Y."/>
            <person name="Yin Y."/>
            <person name="Song W."/>
            <person name="Jiang J."/>
            <person name="Jackson S.A."/>
            <person name="Wing R.A."/>
            <person name="Wang J."/>
            <person name="Chen M."/>
        </authorList>
    </citation>
    <scope>NUCLEOTIDE SEQUENCE [LARGE SCALE GENOMIC DNA]</scope>
    <source>
        <strain evidence="2">cv. IRGC 101232</strain>
    </source>
</reference>
<dbReference type="eggNOG" id="ENOG502QS0H">
    <property type="taxonomic scope" value="Eukaryota"/>
</dbReference>
<dbReference type="OMA" id="INAMGAM"/>
<dbReference type="InterPro" id="IPR005174">
    <property type="entry name" value="KIB1-4_b-propeller"/>
</dbReference>
<dbReference type="AlphaFoldDB" id="J3N974"/>
<name>J3N974_ORYBR</name>
<dbReference type="PANTHER" id="PTHR44586:SF16">
    <property type="entry name" value="OS03G0802100 PROTEIN"/>
    <property type="match status" value="1"/>
</dbReference>
<dbReference type="Proteomes" id="UP000006038">
    <property type="component" value="Chromosome 11"/>
</dbReference>
<accession>J3N974</accession>
<feature type="domain" description="KIB1-4 beta-propeller" evidence="1">
    <location>
        <begin position="46"/>
        <end position="216"/>
    </location>
</feature>
<evidence type="ECO:0000259" key="1">
    <source>
        <dbReference type="Pfam" id="PF03478"/>
    </source>
</evidence>
<dbReference type="STRING" id="4533.J3N974"/>
<dbReference type="SUPFAM" id="SSF63825">
    <property type="entry name" value="YWTD domain"/>
    <property type="match status" value="1"/>
</dbReference>
<evidence type="ECO:0000313" key="2">
    <source>
        <dbReference type="EnsemblPlants" id="OB11G23600.1"/>
    </source>
</evidence>
<reference evidence="2" key="2">
    <citation type="submission" date="2013-04" db="UniProtKB">
        <authorList>
            <consortium name="EnsemblPlants"/>
        </authorList>
    </citation>
    <scope>IDENTIFICATION</scope>
</reference>
<dbReference type="Gramene" id="OB11G23600.1">
    <property type="protein sequence ID" value="OB11G23600.1"/>
    <property type="gene ID" value="OB11G23600"/>
</dbReference>
<dbReference type="PANTHER" id="PTHR44586">
    <property type="entry name" value="F-BOX DOMAIN CONTAINING PROTEIN, EXPRESSED"/>
    <property type="match status" value="1"/>
</dbReference>
<dbReference type="HOGENOM" id="CLU_019286_13_0_1"/>
<dbReference type="Pfam" id="PF03478">
    <property type="entry name" value="Beta-prop_KIB1-4"/>
    <property type="match status" value="1"/>
</dbReference>
<organism evidence="2">
    <name type="scientific">Oryza brachyantha</name>
    <name type="common">malo sina</name>
    <dbReference type="NCBI Taxonomy" id="4533"/>
    <lineage>
        <taxon>Eukaryota</taxon>
        <taxon>Viridiplantae</taxon>
        <taxon>Streptophyta</taxon>
        <taxon>Embryophyta</taxon>
        <taxon>Tracheophyta</taxon>
        <taxon>Spermatophyta</taxon>
        <taxon>Magnoliopsida</taxon>
        <taxon>Liliopsida</taxon>
        <taxon>Poales</taxon>
        <taxon>Poaceae</taxon>
        <taxon>BOP clade</taxon>
        <taxon>Oryzoideae</taxon>
        <taxon>Oryzeae</taxon>
        <taxon>Oryzinae</taxon>
        <taxon>Oryza</taxon>
    </lineage>
</organism>